<comment type="caution">
    <text evidence="1">The sequence shown here is derived from an EMBL/GenBank/DDBJ whole genome shotgun (WGS) entry which is preliminary data.</text>
</comment>
<proteinExistence type="predicted"/>
<dbReference type="Proteomes" id="UP001491310">
    <property type="component" value="Unassembled WGS sequence"/>
</dbReference>
<evidence type="ECO:0000313" key="1">
    <source>
        <dbReference type="EMBL" id="KAK9909725.1"/>
    </source>
</evidence>
<dbReference type="EMBL" id="JALJOT010000006">
    <property type="protein sequence ID" value="KAK9909725.1"/>
    <property type="molecule type" value="Genomic_DNA"/>
</dbReference>
<evidence type="ECO:0000313" key="2">
    <source>
        <dbReference type="Proteomes" id="UP001491310"/>
    </source>
</evidence>
<protein>
    <recommendedName>
        <fullName evidence="3">Prolyl 4-hydroxylase alpha subunit Fe(2+) 2OG dioxygenase domain-containing protein</fullName>
    </recommendedName>
</protein>
<organism evidence="1 2">
    <name type="scientific">Coccomyxa subellipsoidea</name>
    <dbReference type="NCBI Taxonomy" id="248742"/>
    <lineage>
        <taxon>Eukaryota</taxon>
        <taxon>Viridiplantae</taxon>
        <taxon>Chlorophyta</taxon>
        <taxon>core chlorophytes</taxon>
        <taxon>Trebouxiophyceae</taxon>
        <taxon>Trebouxiophyceae incertae sedis</taxon>
        <taxon>Coccomyxaceae</taxon>
        <taxon>Coccomyxa</taxon>
    </lineage>
</organism>
<name>A0ABR2YRK5_9CHLO</name>
<evidence type="ECO:0008006" key="3">
    <source>
        <dbReference type="Google" id="ProtNLM"/>
    </source>
</evidence>
<sequence length="156" mass="17303">MRQLLDPDANAWKLSLNYWRPKEQHQGKEADGDASTGKLGFDGAHLDHLVVENGIHTCRITGIQTNVLYVRIPKGMQGGGIAFFRVLAGNDIETPANHMMSLSPVENTLFTFRADIPHAVRDFTAQDISPRISLVLVQYKCVTKCTLSSSLLGVYY</sequence>
<keyword evidence="2" id="KW-1185">Reference proteome</keyword>
<reference evidence="1 2" key="1">
    <citation type="journal article" date="2024" name="Nat. Commun.">
        <title>Phylogenomics reveals the evolutionary origins of lichenization in chlorophyte algae.</title>
        <authorList>
            <person name="Puginier C."/>
            <person name="Libourel C."/>
            <person name="Otte J."/>
            <person name="Skaloud P."/>
            <person name="Haon M."/>
            <person name="Grisel S."/>
            <person name="Petersen M."/>
            <person name="Berrin J.G."/>
            <person name="Delaux P.M."/>
            <person name="Dal Grande F."/>
            <person name="Keller J."/>
        </authorList>
    </citation>
    <scope>NUCLEOTIDE SEQUENCE [LARGE SCALE GENOMIC DNA]</scope>
    <source>
        <strain evidence="1 2">SAG 216-7</strain>
    </source>
</reference>
<accession>A0ABR2YRK5</accession>
<gene>
    <name evidence="1" type="ORF">WJX75_006624</name>
</gene>